<keyword evidence="2" id="KW-1133">Transmembrane helix</keyword>
<accession>A0A5K0U7P0</accession>
<protein>
    <recommendedName>
        <fullName evidence="5">Transmembrane protein</fullName>
    </recommendedName>
</protein>
<proteinExistence type="predicted"/>
<name>A0A5K0U7P0_9VIRU</name>
<evidence type="ECO:0000313" key="3">
    <source>
        <dbReference type="EMBL" id="VBB17807.1"/>
    </source>
</evidence>
<feature type="transmembrane region" description="Helical" evidence="2">
    <location>
        <begin position="69"/>
        <end position="97"/>
    </location>
</feature>
<feature type="region of interest" description="Disordered" evidence="1">
    <location>
        <begin position="270"/>
        <end position="323"/>
    </location>
</feature>
<evidence type="ECO:0008006" key="5">
    <source>
        <dbReference type="Google" id="ProtNLM"/>
    </source>
</evidence>
<comment type="caution">
    <text evidence="3">The sequence shown here is derived from an EMBL/GenBank/DDBJ whole genome shotgun (WGS) entry which is preliminary data.</text>
</comment>
<reference evidence="3 4" key="1">
    <citation type="submission" date="2018-10" db="EMBL/GenBank/DDBJ databases">
        <authorList>
            <consortium name="IHU Genomes"/>
        </authorList>
    </citation>
    <scope>NUCLEOTIDE SEQUENCE [LARGE SCALE GENOMIC DNA]</scope>
    <source>
        <strain evidence="3 4">A1</strain>
    </source>
</reference>
<keyword evidence="2" id="KW-0472">Membrane</keyword>
<gene>
    <name evidence="3" type="ORF">YASMINEVIRUS_270</name>
</gene>
<sequence>MTDKGPNSTDKQSGDPNSPTTTLKAQIPQLFQMMQQSAVMSLMYEYIIKTVSTKTENIDFLKNKTNVKYITLGICLALASTLIGMLSFFLFYVMFFFSSLKCILWLFEGYTPENANQIPQTTDPTRYVAEFSAQDVLEYYVVPIFIVLVMYPMAYIPLPFVSIIVYGASVMLCLACMTNKVYRQKFCVFVRDLFTSRNSRDENGKYVPGHEGEFHKLLQALCYSIECINLSTFNITHTPLTIFYKLNEANTITEALGFLTDGLMVSDNSSGSTGSSAGGSKQDRGIYTKQTGKSKTDKKTKSDKSVNLSVSSDNLDDEFDEDL</sequence>
<feature type="compositionally biased region" description="Acidic residues" evidence="1">
    <location>
        <begin position="314"/>
        <end position="323"/>
    </location>
</feature>
<keyword evidence="2" id="KW-0812">Transmembrane</keyword>
<dbReference type="EMBL" id="UPSH01000001">
    <property type="protein sequence ID" value="VBB17807.1"/>
    <property type="molecule type" value="Genomic_DNA"/>
</dbReference>
<evidence type="ECO:0000256" key="2">
    <source>
        <dbReference type="SAM" id="Phobius"/>
    </source>
</evidence>
<organism evidence="3 4">
    <name type="scientific">Yasminevirus sp. GU-2018</name>
    <dbReference type="NCBI Taxonomy" id="2420051"/>
    <lineage>
        <taxon>Viruses</taxon>
        <taxon>Varidnaviria</taxon>
        <taxon>Bamfordvirae</taxon>
        <taxon>Nucleocytoviricota</taxon>
        <taxon>Megaviricetes</taxon>
        <taxon>Imitervirales</taxon>
        <taxon>Mimiviridae</taxon>
        <taxon>Klosneuvirinae</taxon>
        <taxon>Yasminevirus</taxon>
        <taxon>Yasminevirus saudimassiliense</taxon>
    </lineage>
</organism>
<evidence type="ECO:0000256" key="1">
    <source>
        <dbReference type="SAM" id="MobiDB-lite"/>
    </source>
</evidence>
<dbReference type="Proteomes" id="UP000594342">
    <property type="component" value="Unassembled WGS sequence"/>
</dbReference>
<feature type="region of interest" description="Disordered" evidence="1">
    <location>
        <begin position="1"/>
        <end position="21"/>
    </location>
</feature>
<feature type="transmembrane region" description="Helical" evidence="2">
    <location>
        <begin position="160"/>
        <end position="177"/>
    </location>
</feature>
<feature type="compositionally biased region" description="Basic and acidic residues" evidence="1">
    <location>
        <begin position="294"/>
        <end position="304"/>
    </location>
</feature>
<evidence type="ECO:0000313" key="4">
    <source>
        <dbReference type="Proteomes" id="UP000594342"/>
    </source>
</evidence>
<feature type="compositionally biased region" description="Low complexity" evidence="1">
    <location>
        <begin position="270"/>
        <end position="280"/>
    </location>
</feature>
<keyword evidence="4" id="KW-1185">Reference proteome</keyword>